<dbReference type="EC" id="2.7.11.17" evidence="3"/>
<dbReference type="Gene3D" id="3.30.200.20">
    <property type="entry name" value="Phosphorylase Kinase, domain 1"/>
    <property type="match status" value="1"/>
</dbReference>
<gene>
    <name evidence="3" type="ORF">IMG5_155170</name>
</gene>
<dbReference type="PROSITE" id="PS50011">
    <property type="entry name" value="PROTEIN_KINASE_DOM"/>
    <property type="match status" value="1"/>
</dbReference>
<feature type="transmembrane region" description="Helical" evidence="1">
    <location>
        <begin position="222"/>
        <end position="242"/>
    </location>
</feature>
<dbReference type="STRING" id="857967.G0QZ92"/>
<protein>
    <submittedName>
        <fullName evidence="3">Protein kinase domain protein</fullName>
        <ecNumber evidence="3">2.7.11.17</ecNumber>
    </submittedName>
</protein>
<dbReference type="GO" id="GO:0005737">
    <property type="term" value="C:cytoplasm"/>
    <property type="evidence" value="ECO:0007669"/>
    <property type="project" value="TreeGrafter"/>
</dbReference>
<dbReference type="EMBL" id="GL984141">
    <property type="protein sequence ID" value="EGR29475.1"/>
    <property type="molecule type" value="Genomic_DNA"/>
</dbReference>
<reference evidence="3 4" key="1">
    <citation type="submission" date="2011-07" db="EMBL/GenBank/DDBJ databases">
        <authorList>
            <person name="Coyne R."/>
            <person name="Brami D."/>
            <person name="Johnson J."/>
            <person name="Hostetler J."/>
            <person name="Hannick L."/>
            <person name="Clark T."/>
            <person name="Cassidy-Hanley D."/>
            <person name="Inman J."/>
        </authorList>
    </citation>
    <scope>NUCLEOTIDE SEQUENCE [LARGE SCALE GENOMIC DNA]</scope>
    <source>
        <strain evidence="3 4">G5</strain>
    </source>
</reference>
<name>G0QZ92_ICHMU</name>
<organism evidence="3 4">
    <name type="scientific">Ichthyophthirius multifiliis</name>
    <name type="common">White spot disease agent</name>
    <name type="synonym">Ich</name>
    <dbReference type="NCBI Taxonomy" id="5932"/>
    <lineage>
        <taxon>Eukaryota</taxon>
        <taxon>Sar</taxon>
        <taxon>Alveolata</taxon>
        <taxon>Ciliophora</taxon>
        <taxon>Intramacronucleata</taxon>
        <taxon>Oligohymenophorea</taxon>
        <taxon>Hymenostomatida</taxon>
        <taxon>Ophryoglenina</taxon>
        <taxon>Ichthyophthirius</taxon>
    </lineage>
</organism>
<accession>G0QZ92</accession>
<feature type="domain" description="Protein kinase" evidence="2">
    <location>
        <begin position="19"/>
        <end position="335"/>
    </location>
</feature>
<evidence type="ECO:0000259" key="2">
    <source>
        <dbReference type="PROSITE" id="PS50011"/>
    </source>
</evidence>
<sequence length="436" mass="51517">MWREVLQKRVNQIGFHQQYKAIKKIGVGKFTSVYLSEKIENQQLYAVKAFPKKRIYKQEENGKVFFIKKILIYYFKQKELLINEIELLRNLDHQNILHLYEVFVTDNSLYMVLELLQGGSLYQQIKSKHKYQNEEIKYMIRGLLEGVAHMHSKNIMHRDLKPENIMFRCKNQLDLVIGDLGLGTKQNIDKYLYVRCGTPGFVAPEVINITDFNIKYDVACDIFSLGVIFHILFSFLIFLYLLQQLQLIIQRLTGKSPFPGKNYEDILNQNREANIIYQGKEYLKLSLYGFQKKLINLQISIFFQIKKAYDLLKKMLEVNPKLRITAKKALQHEYFNDKQNPSVHEIQIFDQDSPRHSPQILVTKGQNMVIDAQGLFKVRTNEKYKETFYSPSIGKDRKKLQYTKSLQLEDNNEEIYDAYCQKKSNVIMKNLKNIDF</sequence>
<dbReference type="InterPro" id="IPR011009">
    <property type="entry name" value="Kinase-like_dom_sf"/>
</dbReference>
<dbReference type="GO" id="GO:0005634">
    <property type="term" value="C:nucleus"/>
    <property type="evidence" value="ECO:0007669"/>
    <property type="project" value="TreeGrafter"/>
</dbReference>
<dbReference type="Proteomes" id="UP000008983">
    <property type="component" value="Unassembled WGS sequence"/>
</dbReference>
<keyword evidence="1" id="KW-0472">Membrane</keyword>
<dbReference type="PROSITE" id="PS00108">
    <property type="entry name" value="PROTEIN_KINASE_ST"/>
    <property type="match status" value="1"/>
</dbReference>
<evidence type="ECO:0000313" key="3">
    <source>
        <dbReference type="EMBL" id="EGR29475.1"/>
    </source>
</evidence>
<dbReference type="InterPro" id="IPR000719">
    <property type="entry name" value="Prot_kinase_dom"/>
</dbReference>
<dbReference type="RefSeq" id="XP_004030711.1">
    <property type="nucleotide sequence ID" value="XM_004030663.1"/>
</dbReference>
<dbReference type="AlphaFoldDB" id="G0QZ92"/>
<evidence type="ECO:0000313" key="4">
    <source>
        <dbReference type="Proteomes" id="UP000008983"/>
    </source>
</evidence>
<dbReference type="SUPFAM" id="SSF56112">
    <property type="entry name" value="Protein kinase-like (PK-like)"/>
    <property type="match status" value="1"/>
</dbReference>
<dbReference type="OrthoDB" id="371850at2759"/>
<dbReference type="InParanoid" id="G0QZ92"/>
<dbReference type="PANTHER" id="PTHR44167">
    <property type="entry name" value="OVARIAN-SPECIFIC SERINE/THREONINE-PROTEIN KINASE LOK-RELATED"/>
    <property type="match status" value="1"/>
</dbReference>
<evidence type="ECO:0000256" key="1">
    <source>
        <dbReference type="SAM" id="Phobius"/>
    </source>
</evidence>
<dbReference type="Gene3D" id="1.10.510.10">
    <property type="entry name" value="Transferase(Phosphotransferase) domain 1"/>
    <property type="match status" value="1"/>
</dbReference>
<keyword evidence="3" id="KW-0418">Kinase</keyword>
<dbReference type="OMA" id="VHEKVYL"/>
<dbReference type="GO" id="GO:0004683">
    <property type="term" value="F:calcium/calmodulin-dependent protein kinase activity"/>
    <property type="evidence" value="ECO:0007669"/>
    <property type="project" value="UniProtKB-EC"/>
</dbReference>
<dbReference type="SMART" id="SM00220">
    <property type="entry name" value="S_TKc"/>
    <property type="match status" value="1"/>
</dbReference>
<dbReference type="Pfam" id="PF00069">
    <property type="entry name" value="Pkinase"/>
    <property type="match status" value="1"/>
</dbReference>
<dbReference type="GO" id="GO:0005524">
    <property type="term" value="F:ATP binding"/>
    <property type="evidence" value="ECO:0007669"/>
    <property type="project" value="InterPro"/>
</dbReference>
<dbReference type="GeneID" id="14905576"/>
<keyword evidence="1" id="KW-0812">Transmembrane</keyword>
<proteinExistence type="predicted"/>
<dbReference type="GO" id="GO:0044773">
    <property type="term" value="P:mitotic DNA damage checkpoint signaling"/>
    <property type="evidence" value="ECO:0007669"/>
    <property type="project" value="TreeGrafter"/>
</dbReference>
<dbReference type="eggNOG" id="KOG0032">
    <property type="taxonomic scope" value="Eukaryota"/>
</dbReference>
<keyword evidence="3" id="KW-0808">Transferase</keyword>
<dbReference type="InterPro" id="IPR008271">
    <property type="entry name" value="Ser/Thr_kinase_AS"/>
</dbReference>
<dbReference type="PANTHER" id="PTHR44167:SF18">
    <property type="entry name" value="PROTEIN KINASE DOMAIN-CONTAINING PROTEIN"/>
    <property type="match status" value="1"/>
</dbReference>
<keyword evidence="1" id="KW-1133">Transmembrane helix</keyword>
<keyword evidence="4" id="KW-1185">Reference proteome</keyword>